<accession>A0A6J7N7T3</accession>
<evidence type="ECO:0000313" key="6">
    <source>
        <dbReference type="EMBL" id="CAB4954237.1"/>
    </source>
</evidence>
<sequence length="89" mass="10123">MAEPRKNREILNFCILKKLGGLFDALGALYIEIIFHKIARGIHWPNPSSAPSKVDPLSWGKIAKIQKANFRLWGRGWPVPSYAKRVLPE</sequence>
<evidence type="ECO:0000313" key="5">
    <source>
        <dbReference type="EMBL" id="CAB4870690.1"/>
    </source>
</evidence>
<gene>
    <name evidence="2" type="ORF">UFOPK2718_01323</name>
    <name evidence="3" type="ORF">UFOPK2936_01460</name>
    <name evidence="4" type="ORF">UFOPK3174_01452</name>
    <name evidence="5" type="ORF">UFOPK3328_01038</name>
    <name evidence="6" type="ORF">UFOPK3779_01435</name>
    <name evidence="7" type="ORF">UFOPK3913_01516</name>
    <name evidence="1" type="ORF">UFOPK4107_01442</name>
    <name evidence="8" type="ORF">UFOPK4403_01071</name>
</gene>
<dbReference type="EMBL" id="CAFBLD010000006">
    <property type="protein sequence ID" value="CAB4870690.1"/>
    <property type="molecule type" value="Genomic_DNA"/>
</dbReference>
<dbReference type="EMBL" id="CAFBNH010000011">
    <property type="protein sequence ID" value="CAB4954237.1"/>
    <property type="molecule type" value="Genomic_DNA"/>
</dbReference>
<dbReference type="EMBL" id="CAESAE010000011">
    <property type="protein sequence ID" value="CAB4344737.1"/>
    <property type="molecule type" value="Genomic_DNA"/>
</dbReference>
<evidence type="ECO:0000313" key="8">
    <source>
        <dbReference type="EMBL" id="CAB5074293.1"/>
    </source>
</evidence>
<dbReference type="EMBL" id="CAFBOC010000027">
    <property type="protein sequence ID" value="CAB4986633.1"/>
    <property type="molecule type" value="Genomic_DNA"/>
</dbReference>
<dbReference type="EMBL" id="CAEZYM010000015">
    <property type="protein sequence ID" value="CAB4732125.1"/>
    <property type="molecule type" value="Genomic_DNA"/>
</dbReference>
<evidence type="ECO:0000313" key="1">
    <source>
        <dbReference type="EMBL" id="CAB4344737.1"/>
    </source>
</evidence>
<reference evidence="7" key="1">
    <citation type="submission" date="2020-05" db="EMBL/GenBank/DDBJ databases">
        <authorList>
            <person name="Chiriac C."/>
            <person name="Salcher M."/>
            <person name="Ghai R."/>
            <person name="Kavagutti S V."/>
        </authorList>
    </citation>
    <scope>NUCLEOTIDE SEQUENCE</scope>
</reference>
<name>A0A6J7N7T3_9ZZZZ</name>
<protein>
    <submittedName>
        <fullName evidence="7">Unannotated protein</fullName>
    </submittedName>
</protein>
<dbReference type="EMBL" id="CAEZZW010000010">
    <property type="protein sequence ID" value="CAB4788381.1"/>
    <property type="molecule type" value="Genomic_DNA"/>
</dbReference>
<proteinExistence type="predicted"/>
<dbReference type="AlphaFoldDB" id="A0A6J7N7T3"/>
<organism evidence="7">
    <name type="scientific">freshwater metagenome</name>
    <dbReference type="NCBI Taxonomy" id="449393"/>
    <lineage>
        <taxon>unclassified sequences</taxon>
        <taxon>metagenomes</taxon>
        <taxon>ecological metagenomes</taxon>
    </lineage>
</organism>
<evidence type="ECO:0000313" key="7">
    <source>
        <dbReference type="EMBL" id="CAB4986633.1"/>
    </source>
</evidence>
<dbReference type="EMBL" id="CAFBQX010000007">
    <property type="protein sequence ID" value="CAB5074293.1"/>
    <property type="molecule type" value="Genomic_DNA"/>
</dbReference>
<evidence type="ECO:0000313" key="3">
    <source>
        <dbReference type="EMBL" id="CAB4788381.1"/>
    </source>
</evidence>
<evidence type="ECO:0000313" key="4">
    <source>
        <dbReference type="EMBL" id="CAB4833291.1"/>
    </source>
</evidence>
<evidence type="ECO:0000313" key="2">
    <source>
        <dbReference type="EMBL" id="CAB4732125.1"/>
    </source>
</evidence>
<dbReference type="EMBL" id="CAFABH010000040">
    <property type="protein sequence ID" value="CAB4833291.1"/>
    <property type="molecule type" value="Genomic_DNA"/>
</dbReference>